<sequence>MPTSGDIKSVDPSQRADSQVKVYAVAPRAGAEPSEIVDGFLEAMTSDDLQFATARKYLTGPAAKTWDPAAETTVLTDGPTKLPDRANDRGGLDGFTFKLGGTQVAVVDKQHAYRPHTGSYQGNIHLVLQNTPDGKEWRIDSPPKGLLLGQSDFGRNYQSVNKYYFASLPASGSTGSSRQDWLVADPVYVRQRIDPESRMDTVTQTVASLLSGPTNWLKPVVGSRFPTGTALKEGTKSLAFDDRNALKVPLNAKASNIGQEQCRKMAAQLLFTLRDVTVSKVAQVELERSDGSQLCVLSADQAEEFSPDRASGTATSAYFIDAKGHLERLPGSTGSAAGAEDSTESDSTSESVPGPLGAGSKTLGAVAVARDEQRAAAVTNAGSLLYVASITSEGQLDGPLVTSQGRTPENRLSAPSWDGLGDLWVADRDLARPRLLRFTGGSGAPQAVDVSGLNGARIESLRMSADGVRIALLVSEGGRTTLKVGRVERQGSGDGATVTVSELTDAAPQMAEVTAMSWAGRSRLVVVGKETGGVQQVRYMQTDGSVSVATIPGANRVTAVAAADDSRLPLVALSQGDGIVRLPPGANWKTVVDKGASPVYPG</sequence>
<proteinExistence type="predicted"/>
<accession>A0A939FDH5</accession>
<dbReference type="EMBL" id="JAFLRJ010000418">
    <property type="protein sequence ID" value="MBO0516607.1"/>
    <property type="molecule type" value="Genomic_DNA"/>
</dbReference>
<comment type="caution">
    <text evidence="3">The sequence shown here is derived from an EMBL/GenBank/DDBJ whole genome shotgun (WGS) entry which is preliminary data.</text>
</comment>
<dbReference type="Pfam" id="PF25976">
    <property type="entry name" value="LpqB_N"/>
    <property type="match status" value="1"/>
</dbReference>
<dbReference type="RefSeq" id="WP_206968495.1">
    <property type="nucleotide sequence ID" value="NZ_BAAAJJ010000001.1"/>
</dbReference>
<name>A0A939FDH5_9ACTN</name>
<dbReference type="InterPro" id="IPR019606">
    <property type="entry name" value="GerMN"/>
</dbReference>
<dbReference type="Pfam" id="PF10647">
    <property type="entry name" value="Gmad1"/>
    <property type="match status" value="1"/>
</dbReference>
<dbReference type="SUPFAM" id="SSF63829">
    <property type="entry name" value="Calcium-dependent phosphotriesterase"/>
    <property type="match status" value="1"/>
</dbReference>
<dbReference type="Proteomes" id="UP000664167">
    <property type="component" value="Unassembled WGS sequence"/>
</dbReference>
<gene>
    <name evidence="3" type="ORF">J0695_33270</name>
</gene>
<feature type="domain" description="GerMN" evidence="2">
    <location>
        <begin position="202"/>
        <end position="298"/>
    </location>
</feature>
<dbReference type="InterPro" id="IPR018910">
    <property type="entry name" value="LpqB_C"/>
</dbReference>
<reference evidence="3" key="1">
    <citation type="submission" date="2021-03" db="EMBL/GenBank/DDBJ databases">
        <title>Streptomyces poriferae sp. nov., a novel marine sponge-derived Actinobacteria species with anti-MRSA activity.</title>
        <authorList>
            <person name="Sandoval-Powers M."/>
            <person name="Kralova S."/>
            <person name="Nguyen G.-S."/>
            <person name="Fawwal D."/>
            <person name="Degnes K."/>
            <person name="Klinkenberg G."/>
            <person name="Sletta H."/>
            <person name="Wentzel A."/>
            <person name="Liles M.R."/>
        </authorList>
    </citation>
    <scope>NUCLEOTIDE SEQUENCE</scope>
    <source>
        <strain evidence="3">DSM 41794</strain>
    </source>
</reference>
<keyword evidence="4" id="KW-1185">Reference proteome</keyword>
<evidence type="ECO:0000259" key="2">
    <source>
        <dbReference type="SMART" id="SM00909"/>
    </source>
</evidence>
<dbReference type="Pfam" id="PF10646">
    <property type="entry name" value="Germane"/>
    <property type="match status" value="1"/>
</dbReference>
<dbReference type="AlphaFoldDB" id="A0A939FDH5"/>
<evidence type="ECO:0000313" key="3">
    <source>
        <dbReference type="EMBL" id="MBO0516607.1"/>
    </source>
</evidence>
<organism evidence="3 4">
    <name type="scientific">Streptomyces beijiangensis</name>
    <dbReference type="NCBI Taxonomy" id="163361"/>
    <lineage>
        <taxon>Bacteria</taxon>
        <taxon>Bacillati</taxon>
        <taxon>Actinomycetota</taxon>
        <taxon>Actinomycetes</taxon>
        <taxon>Kitasatosporales</taxon>
        <taxon>Streptomycetaceae</taxon>
        <taxon>Streptomyces</taxon>
    </lineage>
</organism>
<evidence type="ECO:0000256" key="1">
    <source>
        <dbReference type="SAM" id="MobiDB-lite"/>
    </source>
</evidence>
<evidence type="ECO:0000313" key="4">
    <source>
        <dbReference type="Proteomes" id="UP000664167"/>
    </source>
</evidence>
<dbReference type="SMART" id="SM00909">
    <property type="entry name" value="Germane"/>
    <property type="match status" value="1"/>
</dbReference>
<feature type="region of interest" description="Disordered" evidence="1">
    <location>
        <begin position="329"/>
        <end position="359"/>
    </location>
</feature>
<protein>
    <submittedName>
        <fullName evidence="3">GerMN domain-containing protein</fullName>
    </submittedName>
</protein>
<dbReference type="InterPro" id="IPR059026">
    <property type="entry name" value="LpqB_N"/>
</dbReference>